<feature type="compositionally biased region" description="Polar residues" evidence="1">
    <location>
        <begin position="141"/>
        <end position="152"/>
    </location>
</feature>
<feature type="region of interest" description="Disordered" evidence="1">
    <location>
        <begin position="133"/>
        <end position="155"/>
    </location>
</feature>
<accession>A0A812UB61</accession>
<feature type="compositionally biased region" description="Polar residues" evidence="1">
    <location>
        <begin position="194"/>
        <end position="216"/>
    </location>
</feature>
<feature type="region of interest" description="Disordered" evidence="1">
    <location>
        <begin position="1"/>
        <end position="115"/>
    </location>
</feature>
<gene>
    <name evidence="2" type="ORF">SNAT2548_LOCUS31919</name>
</gene>
<feature type="compositionally biased region" description="Basic and acidic residues" evidence="1">
    <location>
        <begin position="27"/>
        <end position="49"/>
    </location>
</feature>
<protein>
    <submittedName>
        <fullName evidence="2">Uncharacterized protein</fullName>
    </submittedName>
</protein>
<organism evidence="2 3">
    <name type="scientific">Symbiodinium natans</name>
    <dbReference type="NCBI Taxonomy" id="878477"/>
    <lineage>
        <taxon>Eukaryota</taxon>
        <taxon>Sar</taxon>
        <taxon>Alveolata</taxon>
        <taxon>Dinophyceae</taxon>
        <taxon>Suessiales</taxon>
        <taxon>Symbiodiniaceae</taxon>
        <taxon>Symbiodinium</taxon>
    </lineage>
</organism>
<feature type="region of interest" description="Disordered" evidence="1">
    <location>
        <begin position="192"/>
        <end position="223"/>
    </location>
</feature>
<proteinExistence type="predicted"/>
<sequence length="322" mass="36782">MGSGGSVEVEAPPVPPVSKMQKLPANRKAEKDEKDDKAEAKQLPERRSDLVVGATAAMQKPPSNYKRLQEGRSDPATPKIQKPEARQEGAKADIRRLIDRRSSPPVATAQTSLKAETERFEIKRLAERRSNPWEVIPQKLQKPQASRNVETTDNNERLPQRWCVPPLETIARMQKPQTVSEGEKASIRQFLERGSSQHQQPNTVPTQNMQKPTQASFRGDNYEIRPLPERWSDAPGDAMPDMPLSQATFRRERVRRLPERLSDARVDTMPMPDMPDVPMLQATFRGERAEIRQLREERLWEERPLNVKRSFNLRAVRCNCGC</sequence>
<dbReference type="EMBL" id="CAJNDS010002683">
    <property type="protein sequence ID" value="CAE7564232.1"/>
    <property type="molecule type" value="Genomic_DNA"/>
</dbReference>
<comment type="caution">
    <text evidence="2">The sequence shown here is derived from an EMBL/GenBank/DDBJ whole genome shotgun (WGS) entry which is preliminary data.</text>
</comment>
<evidence type="ECO:0000313" key="3">
    <source>
        <dbReference type="Proteomes" id="UP000604046"/>
    </source>
</evidence>
<name>A0A812UB61_9DINO</name>
<feature type="compositionally biased region" description="Basic and acidic residues" evidence="1">
    <location>
        <begin position="81"/>
        <end position="102"/>
    </location>
</feature>
<evidence type="ECO:0000313" key="2">
    <source>
        <dbReference type="EMBL" id="CAE7564232.1"/>
    </source>
</evidence>
<dbReference type="Proteomes" id="UP000604046">
    <property type="component" value="Unassembled WGS sequence"/>
</dbReference>
<dbReference type="OrthoDB" id="432465at2759"/>
<keyword evidence="3" id="KW-1185">Reference proteome</keyword>
<evidence type="ECO:0000256" key="1">
    <source>
        <dbReference type="SAM" id="MobiDB-lite"/>
    </source>
</evidence>
<reference evidence="2" key="1">
    <citation type="submission" date="2021-02" db="EMBL/GenBank/DDBJ databases">
        <authorList>
            <person name="Dougan E. K."/>
            <person name="Rhodes N."/>
            <person name="Thang M."/>
            <person name="Chan C."/>
        </authorList>
    </citation>
    <scope>NUCLEOTIDE SEQUENCE</scope>
</reference>
<dbReference type="AlphaFoldDB" id="A0A812UB61"/>